<evidence type="ECO:0000313" key="3">
    <source>
        <dbReference type="Proteomes" id="UP000604046"/>
    </source>
</evidence>
<protein>
    <submittedName>
        <fullName evidence="2">Uncharacterized protein</fullName>
    </submittedName>
</protein>
<evidence type="ECO:0000313" key="2">
    <source>
        <dbReference type="EMBL" id="CAE7481242.1"/>
    </source>
</evidence>
<comment type="caution">
    <text evidence="2">The sequence shown here is derived from an EMBL/GenBank/DDBJ whole genome shotgun (WGS) entry which is preliminary data.</text>
</comment>
<gene>
    <name evidence="2" type="ORF">SNAT2548_LOCUS27019</name>
</gene>
<reference evidence="2" key="1">
    <citation type="submission" date="2021-02" db="EMBL/GenBank/DDBJ databases">
        <authorList>
            <person name="Dougan E. K."/>
            <person name="Rhodes N."/>
            <person name="Thang M."/>
            <person name="Chan C."/>
        </authorList>
    </citation>
    <scope>NUCLEOTIDE SEQUENCE</scope>
</reference>
<evidence type="ECO:0000256" key="1">
    <source>
        <dbReference type="SAM" id="MobiDB-lite"/>
    </source>
</evidence>
<sequence length="197" mass="21593">MVLTEDERRELQRLLAKSAAAEVVHTEGSMTDAPKRRHFEGDDAKTSGYFGSEQLPISKATAMTAVVKTSGSASSQRASLAEDDGEDDQFLLVSYTGGEGAFEVSLPENTTKSQWDRTIAELPKLNSVKEWKGRTYAALVEMSATNAELTKYLAWVRTKLGHEYKGGQPRSQAVDLAGYLTYVGFTKSSGFQRKLAQ</sequence>
<proteinExistence type="predicted"/>
<organism evidence="2 3">
    <name type="scientific">Symbiodinium natans</name>
    <dbReference type="NCBI Taxonomy" id="878477"/>
    <lineage>
        <taxon>Eukaryota</taxon>
        <taxon>Sar</taxon>
        <taxon>Alveolata</taxon>
        <taxon>Dinophyceae</taxon>
        <taxon>Suessiales</taxon>
        <taxon>Symbiodiniaceae</taxon>
        <taxon>Symbiodinium</taxon>
    </lineage>
</organism>
<keyword evidence="3" id="KW-1185">Reference proteome</keyword>
<feature type="region of interest" description="Disordered" evidence="1">
    <location>
        <begin position="24"/>
        <end position="47"/>
    </location>
</feature>
<accession>A0A812SMP1</accession>
<name>A0A812SMP1_9DINO</name>
<dbReference type="AlphaFoldDB" id="A0A812SMP1"/>
<dbReference type="EMBL" id="CAJNDS010002451">
    <property type="protein sequence ID" value="CAE7481242.1"/>
    <property type="molecule type" value="Genomic_DNA"/>
</dbReference>
<dbReference type="Proteomes" id="UP000604046">
    <property type="component" value="Unassembled WGS sequence"/>
</dbReference>